<evidence type="ECO:0000256" key="2">
    <source>
        <dbReference type="SAM" id="Phobius"/>
    </source>
</evidence>
<keyword evidence="2" id="KW-1133">Transmembrane helix</keyword>
<keyword evidence="2" id="KW-0472">Membrane</keyword>
<evidence type="ECO:0000313" key="3">
    <source>
        <dbReference type="EMBL" id="MFD2181917.1"/>
    </source>
</evidence>
<feature type="transmembrane region" description="Helical" evidence="2">
    <location>
        <begin position="256"/>
        <end position="277"/>
    </location>
</feature>
<reference evidence="4" key="1">
    <citation type="journal article" date="2019" name="Int. J. Syst. Evol. Microbiol.">
        <title>The Global Catalogue of Microorganisms (GCM) 10K type strain sequencing project: providing services to taxonomists for standard genome sequencing and annotation.</title>
        <authorList>
            <consortium name="The Broad Institute Genomics Platform"/>
            <consortium name="The Broad Institute Genome Sequencing Center for Infectious Disease"/>
            <person name="Wu L."/>
            <person name="Ma J."/>
        </authorList>
    </citation>
    <scope>NUCLEOTIDE SEQUENCE [LARGE SCALE GENOMIC DNA]</scope>
    <source>
        <strain evidence="4">CGMCC 1.6774</strain>
    </source>
</reference>
<feature type="transmembrane region" description="Helical" evidence="2">
    <location>
        <begin position="100"/>
        <end position="122"/>
    </location>
</feature>
<keyword evidence="4" id="KW-1185">Reference proteome</keyword>
<dbReference type="EMBL" id="JBHUIW010000005">
    <property type="protein sequence ID" value="MFD2181917.1"/>
    <property type="molecule type" value="Genomic_DNA"/>
</dbReference>
<organism evidence="3 4">
    <name type="scientific">Rhodoplanes azumiensis</name>
    <dbReference type="NCBI Taxonomy" id="1897628"/>
    <lineage>
        <taxon>Bacteria</taxon>
        <taxon>Pseudomonadati</taxon>
        <taxon>Pseudomonadota</taxon>
        <taxon>Alphaproteobacteria</taxon>
        <taxon>Hyphomicrobiales</taxon>
        <taxon>Nitrobacteraceae</taxon>
        <taxon>Rhodoplanes</taxon>
    </lineage>
</organism>
<evidence type="ECO:0000313" key="4">
    <source>
        <dbReference type="Proteomes" id="UP001597314"/>
    </source>
</evidence>
<comment type="caution">
    <text evidence="3">The sequence shown here is derived from an EMBL/GenBank/DDBJ whole genome shotgun (WGS) entry which is preliminary data.</text>
</comment>
<dbReference type="PANTHER" id="PTHR39087:SF2">
    <property type="entry name" value="UPF0104 MEMBRANE PROTEIN MJ1595"/>
    <property type="match status" value="1"/>
</dbReference>
<feature type="region of interest" description="Disordered" evidence="1">
    <location>
        <begin position="1"/>
        <end position="39"/>
    </location>
</feature>
<feature type="transmembrane region" description="Helical" evidence="2">
    <location>
        <begin position="328"/>
        <end position="352"/>
    </location>
</feature>
<protein>
    <submittedName>
        <fullName evidence="3">YbhN family protein</fullName>
    </submittedName>
</protein>
<evidence type="ECO:0000256" key="1">
    <source>
        <dbReference type="SAM" id="MobiDB-lite"/>
    </source>
</evidence>
<feature type="transmembrane region" description="Helical" evidence="2">
    <location>
        <begin position="59"/>
        <end position="80"/>
    </location>
</feature>
<dbReference type="PANTHER" id="PTHR39087">
    <property type="entry name" value="UPF0104 MEMBRANE PROTEIN MJ1595"/>
    <property type="match status" value="1"/>
</dbReference>
<keyword evidence="2" id="KW-0812">Transmembrane</keyword>
<accession>A0ABW5AHL3</accession>
<feature type="transmembrane region" description="Helical" evidence="2">
    <location>
        <begin position="177"/>
        <end position="197"/>
    </location>
</feature>
<feature type="compositionally biased region" description="Low complexity" evidence="1">
    <location>
        <begin position="24"/>
        <end position="39"/>
    </location>
</feature>
<sequence length="368" mass="39300">MTKTLLNPGSEPFVPGEPPRGDDPAALAGDPPDAATAPAKGSAWLAPVRAALARVRWNWVGAALACTIIGISAVVLYNVLHDIDLDKIRVGLASIPPENLVKAGLCVAMAYATLTLYDWFALRTLGIRHVPYRVAAMVSFTSYTIGHNIGATAFSAGAIRWRIYSAYGLRLVDVAKICFITGLTFWLGNLAVLGLAMIYDPVAVGAVDQLAPSVNRLIGITLLVGLAGWVFWVWGAPRSIGVKKLNVRLPGGRSTLLQIGIGITDLTFCSLAMFMLVPAEPHIHFFTLAGIFIAATLLGFASHAPGSIGVFDAAMLVGLAFFDKEQLIAGLLIFRLMYFVVPFATSLTIMGIREGVLAVRRRKAMEAP</sequence>
<name>A0ABW5AHL3_9BRAD</name>
<proteinExistence type="predicted"/>
<dbReference type="RefSeq" id="WP_378477101.1">
    <property type="nucleotide sequence ID" value="NZ_JBHUIW010000005.1"/>
</dbReference>
<feature type="transmembrane region" description="Helical" evidence="2">
    <location>
        <begin position="134"/>
        <end position="156"/>
    </location>
</feature>
<feature type="transmembrane region" description="Helical" evidence="2">
    <location>
        <begin position="283"/>
        <end position="301"/>
    </location>
</feature>
<gene>
    <name evidence="3" type="ORF">ACFSOX_07120</name>
</gene>
<feature type="transmembrane region" description="Helical" evidence="2">
    <location>
        <begin position="217"/>
        <end position="235"/>
    </location>
</feature>
<dbReference type="Proteomes" id="UP001597314">
    <property type="component" value="Unassembled WGS sequence"/>
</dbReference>